<dbReference type="RefSeq" id="WP_241275398.1">
    <property type="nucleotide sequence ID" value="NZ_JAKZGS010000010.1"/>
</dbReference>
<evidence type="ECO:0000313" key="1">
    <source>
        <dbReference type="EMBL" id="MCH7398900.1"/>
    </source>
</evidence>
<organism evidence="1 2">
    <name type="scientific">Belliella calami</name>
    <dbReference type="NCBI Taxonomy" id="2923436"/>
    <lineage>
        <taxon>Bacteria</taxon>
        <taxon>Pseudomonadati</taxon>
        <taxon>Bacteroidota</taxon>
        <taxon>Cytophagia</taxon>
        <taxon>Cytophagales</taxon>
        <taxon>Cyclobacteriaceae</taxon>
        <taxon>Belliella</taxon>
    </lineage>
</organism>
<accession>A0ABS9UQL5</accession>
<name>A0ABS9UQL5_9BACT</name>
<sequence length="165" mass="18998">MKKIYLVLLPFLLFSCMDDTDEVNKERVQGTWMHEFLNGDETLQTNFTFNSNGTFESQNVRTQSEGEYELGVLSLSTGTYALEGGELVISDRAYFYAEDYENPPATAEELVESDFEYPIAQRVKISFEDNNSAMILLFYECHDIIPSSFSFCAEPKPIRYDRVEE</sequence>
<evidence type="ECO:0008006" key="3">
    <source>
        <dbReference type="Google" id="ProtNLM"/>
    </source>
</evidence>
<dbReference type="PROSITE" id="PS51257">
    <property type="entry name" value="PROKAR_LIPOPROTEIN"/>
    <property type="match status" value="1"/>
</dbReference>
<protein>
    <recommendedName>
        <fullName evidence="3">Lipocalin-like domain-containing protein</fullName>
    </recommendedName>
</protein>
<dbReference type="Proteomes" id="UP001165488">
    <property type="component" value="Unassembled WGS sequence"/>
</dbReference>
<comment type="caution">
    <text evidence="1">The sequence shown here is derived from an EMBL/GenBank/DDBJ whole genome shotgun (WGS) entry which is preliminary data.</text>
</comment>
<reference evidence="1" key="1">
    <citation type="submission" date="2022-03" db="EMBL/GenBank/DDBJ databases">
        <title>De novo assembled genomes of Belliella spp. (Cyclobacteriaceae) strains.</title>
        <authorList>
            <person name="Szabo A."/>
            <person name="Korponai K."/>
            <person name="Felfoldi T."/>
        </authorList>
    </citation>
    <scope>NUCLEOTIDE SEQUENCE</scope>
    <source>
        <strain evidence="1">DSM 107340</strain>
    </source>
</reference>
<evidence type="ECO:0000313" key="2">
    <source>
        <dbReference type="Proteomes" id="UP001165488"/>
    </source>
</evidence>
<proteinExistence type="predicted"/>
<keyword evidence="2" id="KW-1185">Reference proteome</keyword>
<dbReference type="EMBL" id="JAKZGS010000010">
    <property type="protein sequence ID" value="MCH7398900.1"/>
    <property type="molecule type" value="Genomic_DNA"/>
</dbReference>
<gene>
    <name evidence="1" type="ORF">MM236_12920</name>
</gene>